<evidence type="ECO:0000259" key="1">
    <source>
        <dbReference type="PROSITE" id="PS51762"/>
    </source>
</evidence>
<keyword evidence="3" id="KW-1185">Reference proteome</keyword>
<name>A0A4R5TTK9_9MICC</name>
<dbReference type="InterPro" id="IPR050546">
    <property type="entry name" value="Glycosyl_Hydrlase_16"/>
</dbReference>
<protein>
    <submittedName>
        <fullName evidence="2">Glycosyl hydrolase family protein</fullName>
    </submittedName>
</protein>
<dbReference type="Gene3D" id="2.60.120.200">
    <property type="match status" value="1"/>
</dbReference>
<dbReference type="GO" id="GO:0005975">
    <property type="term" value="P:carbohydrate metabolic process"/>
    <property type="evidence" value="ECO:0007669"/>
    <property type="project" value="InterPro"/>
</dbReference>
<feature type="domain" description="GH16" evidence="1">
    <location>
        <begin position="7"/>
        <end position="242"/>
    </location>
</feature>
<dbReference type="PANTHER" id="PTHR10963">
    <property type="entry name" value="GLYCOSYL HYDROLASE-RELATED"/>
    <property type="match status" value="1"/>
</dbReference>
<sequence>MPVGDLPGWKQVFTEDFTDGDVAIGGFPGQIYSAKWSENYFDGTPDTAGKRGKNSGYYPSKVLSVHDGLLDFYLHTENGVSMGAAPSPKFAPSSERPFNSQTYGRYAVRFKSDALKGFKLAWLLWPDSKQWPQDGELNFPEGDLSTYIYAAMHGTGAKDNRVDLFRTETPFTGWHTAVMEWSPGRVEYFLDGQSIGVSMSDTPNKPMHYILQTESCVKVCPAPGASAHVYVDWVAIWERSPASSLPVG</sequence>
<dbReference type="InterPro" id="IPR013320">
    <property type="entry name" value="ConA-like_dom_sf"/>
</dbReference>
<dbReference type="SUPFAM" id="SSF49899">
    <property type="entry name" value="Concanavalin A-like lectins/glucanases"/>
    <property type="match status" value="1"/>
</dbReference>
<dbReference type="InterPro" id="IPR000757">
    <property type="entry name" value="Beta-glucanase-like"/>
</dbReference>
<dbReference type="GO" id="GO:0004553">
    <property type="term" value="F:hydrolase activity, hydrolyzing O-glycosyl compounds"/>
    <property type="evidence" value="ECO:0007669"/>
    <property type="project" value="InterPro"/>
</dbReference>
<dbReference type="Proteomes" id="UP000295411">
    <property type="component" value="Unassembled WGS sequence"/>
</dbReference>
<dbReference type="PROSITE" id="PS51762">
    <property type="entry name" value="GH16_2"/>
    <property type="match status" value="1"/>
</dbReference>
<accession>A0A4R5TTK9</accession>
<dbReference type="AlphaFoldDB" id="A0A4R5TTK9"/>
<keyword evidence="2" id="KW-0378">Hydrolase</keyword>
<dbReference type="EMBL" id="SMTK01000005">
    <property type="protein sequence ID" value="TDK24250.1"/>
    <property type="molecule type" value="Genomic_DNA"/>
</dbReference>
<gene>
    <name evidence="2" type="ORF">E2F48_15005</name>
</gene>
<evidence type="ECO:0000313" key="3">
    <source>
        <dbReference type="Proteomes" id="UP000295411"/>
    </source>
</evidence>
<reference evidence="2 3" key="1">
    <citation type="submission" date="2019-03" db="EMBL/GenBank/DDBJ databases">
        <title>Arthrobacter sp. nov., an bacterium isolated from biocrust in Mu Us Desert.</title>
        <authorList>
            <person name="Lixiong L."/>
        </authorList>
    </citation>
    <scope>NUCLEOTIDE SEQUENCE [LARGE SCALE GENOMIC DNA]</scope>
    <source>
        <strain evidence="2 3">SLN-3</strain>
    </source>
</reference>
<evidence type="ECO:0000313" key="2">
    <source>
        <dbReference type="EMBL" id="TDK24250.1"/>
    </source>
</evidence>
<dbReference type="PANTHER" id="PTHR10963:SF60">
    <property type="entry name" value="GRAM-NEGATIVE BACTERIA-BINDING PROTEIN 1-RELATED"/>
    <property type="match status" value="1"/>
</dbReference>
<dbReference type="CDD" id="cd00413">
    <property type="entry name" value="Glyco_hydrolase_16"/>
    <property type="match status" value="1"/>
</dbReference>
<comment type="caution">
    <text evidence="2">The sequence shown here is derived from an EMBL/GenBank/DDBJ whole genome shotgun (WGS) entry which is preliminary data.</text>
</comment>
<proteinExistence type="predicted"/>
<dbReference type="OrthoDB" id="9809583at2"/>
<organism evidence="2 3">
    <name type="scientific">Arthrobacter crusticola</name>
    <dbReference type="NCBI Taxonomy" id="2547960"/>
    <lineage>
        <taxon>Bacteria</taxon>
        <taxon>Bacillati</taxon>
        <taxon>Actinomycetota</taxon>
        <taxon>Actinomycetes</taxon>
        <taxon>Micrococcales</taxon>
        <taxon>Micrococcaceae</taxon>
        <taxon>Arthrobacter</taxon>
    </lineage>
</organism>
<dbReference type="Pfam" id="PF00722">
    <property type="entry name" value="Glyco_hydro_16"/>
    <property type="match status" value="1"/>
</dbReference>